<dbReference type="Pfam" id="PF01757">
    <property type="entry name" value="Acyl_transf_3"/>
    <property type="match status" value="1"/>
</dbReference>
<keyword evidence="6" id="KW-1185">Reference proteome</keyword>
<dbReference type="Proteomes" id="UP000075430">
    <property type="component" value="Unassembled WGS sequence"/>
</dbReference>
<feature type="transmembrane region" description="Helical" evidence="3">
    <location>
        <begin position="133"/>
        <end position="150"/>
    </location>
</feature>
<keyword evidence="3" id="KW-0472">Membrane</keyword>
<feature type="transmembrane region" description="Helical" evidence="3">
    <location>
        <begin position="232"/>
        <end position="250"/>
    </location>
</feature>
<evidence type="ECO:0000313" key="6">
    <source>
        <dbReference type="Proteomes" id="UP000075430"/>
    </source>
</evidence>
<organism evidence="5 6">
    <name type="scientific">Bacillus nakamurai</name>
    <dbReference type="NCBI Taxonomy" id="1793963"/>
    <lineage>
        <taxon>Bacteria</taxon>
        <taxon>Bacillati</taxon>
        <taxon>Bacillota</taxon>
        <taxon>Bacilli</taxon>
        <taxon>Bacillales</taxon>
        <taxon>Bacillaceae</taxon>
        <taxon>Bacillus</taxon>
    </lineage>
</organism>
<name>A0A150F2I9_9BACI</name>
<reference evidence="6" key="1">
    <citation type="submission" date="2016-02" db="EMBL/GenBank/DDBJ databases">
        <authorList>
            <person name="Dunlap C."/>
        </authorList>
    </citation>
    <scope>NUCLEOTIDE SEQUENCE [LARGE SCALE GENOMIC DNA]</scope>
    <source>
        <strain evidence="6">NRRL B-41092</strain>
    </source>
</reference>
<evidence type="ECO:0000256" key="3">
    <source>
        <dbReference type="SAM" id="Phobius"/>
    </source>
</evidence>
<keyword evidence="5" id="KW-0012">Acyltransferase</keyword>
<feature type="transmembrane region" description="Helical" evidence="3">
    <location>
        <begin position="71"/>
        <end position="93"/>
    </location>
</feature>
<comment type="caution">
    <text evidence="5">The sequence shown here is derived from an EMBL/GenBank/DDBJ whole genome shotgun (WGS) entry which is preliminary data.</text>
</comment>
<feature type="transmembrane region" description="Helical" evidence="3">
    <location>
        <begin position="42"/>
        <end position="59"/>
    </location>
</feature>
<gene>
    <name evidence="5" type="ORF">AXI58_06405</name>
</gene>
<evidence type="ECO:0000256" key="1">
    <source>
        <dbReference type="ARBA" id="ARBA00004370"/>
    </source>
</evidence>
<dbReference type="EMBL" id="LSBA01000040">
    <property type="protein sequence ID" value="KXZ12738.1"/>
    <property type="molecule type" value="Genomic_DNA"/>
</dbReference>
<evidence type="ECO:0000256" key="2">
    <source>
        <dbReference type="ARBA" id="ARBA00007400"/>
    </source>
</evidence>
<feature type="transmembrane region" description="Helical" evidence="3">
    <location>
        <begin position="292"/>
        <end position="311"/>
    </location>
</feature>
<sequence length="340" mass="39383">MTKSRDSYFDNAKFILIFLVVFGHILRSFINGNEFMLHLYKFIYTFHMPAFILVSGYFAKNYKRKGYVKKLAVKLIIPYLIFQGIYSVFYYLIQDESITSVNPIDPQWSLWFLISLFFWNLLLYPFTKLPKTWALAASCGLAVMIGYLDFISSTLSLSRTFVFLPMFLVGFYLNKDHFDLLRAKRGKQIAAGALCTVFLLCWCIDFDYSWLFGSEPYSTFGDVTLLSGLSRIAWYVLAFAATFSFLALVPQKRYFFTKWGTRTFYVYLLHGFIIKTLRQIGLEDHLSDYQNVVMLLILTAVLTSILSSNAVKTAAQPFIELRMTAWLEAIKGTRKNAYSK</sequence>
<dbReference type="PANTHER" id="PTHR37312:SF1">
    <property type="entry name" value="MEMBRANE-BOUND ACYLTRANSFERASE YKRP-RELATED"/>
    <property type="match status" value="1"/>
</dbReference>
<dbReference type="STRING" id="1793963.AXI58_06405"/>
<feature type="domain" description="Acyltransferase 3" evidence="4">
    <location>
        <begin position="7"/>
        <end position="303"/>
    </location>
</feature>
<feature type="transmembrane region" description="Helical" evidence="3">
    <location>
        <begin position="189"/>
        <end position="212"/>
    </location>
</feature>
<proteinExistence type="inferred from homology"/>
<comment type="subcellular location">
    <subcellularLocation>
        <location evidence="1">Membrane</location>
    </subcellularLocation>
</comment>
<dbReference type="AlphaFoldDB" id="A0A150F2I9"/>
<accession>A0A150F2I9</accession>
<dbReference type="OrthoDB" id="6623990at2"/>
<keyword evidence="3" id="KW-0812">Transmembrane</keyword>
<keyword evidence="3" id="KW-1133">Transmembrane helix</keyword>
<feature type="transmembrane region" description="Helical" evidence="3">
    <location>
        <begin position="156"/>
        <end position="173"/>
    </location>
</feature>
<keyword evidence="5" id="KW-0808">Transferase</keyword>
<dbReference type="InterPro" id="IPR002656">
    <property type="entry name" value="Acyl_transf_3_dom"/>
</dbReference>
<dbReference type="GO" id="GO:0016747">
    <property type="term" value="F:acyltransferase activity, transferring groups other than amino-acyl groups"/>
    <property type="evidence" value="ECO:0007669"/>
    <property type="project" value="InterPro"/>
</dbReference>
<evidence type="ECO:0000313" key="5">
    <source>
        <dbReference type="EMBL" id="KXZ12738.1"/>
    </source>
</evidence>
<protein>
    <submittedName>
        <fullName evidence="5">Acyltransferase</fullName>
    </submittedName>
</protein>
<feature type="transmembrane region" description="Helical" evidence="3">
    <location>
        <begin position="12"/>
        <end position="30"/>
    </location>
</feature>
<dbReference type="InterPro" id="IPR052734">
    <property type="entry name" value="Nod_factor_acetyltransferase"/>
</dbReference>
<comment type="similarity">
    <text evidence="2">Belongs to the acyltransferase 3 family.</text>
</comment>
<dbReference type="PANTHER" id="PTHR37312">
    <property type="entry name" value="MEMBRANE-BOUND ACYLTRANSFERASE YKRP-RELATED"/>
    <property type="match status" value="1"/>
</dbReference>
<feature type="transmembrane region" description="Helical" evidence="3">
    <location>
        <begin position="108"/>
        <end position="126"/>
    </location>
</feature>
<feature type="transmembrane region" description="Helical" evidence="3">
    <location>
        <begin position="262"/>
        <end position="280"/>
    </location>
</feature>
<dbReference type="RefSeq" id="WP_061523526.1">
    <property type="nucleotide sequence ID" value="NZ_JAJJBV010000034.1"/>
</dbReference>
<evidence type="ECO:0000259" key="4">
    <source>
        <dbReference type="Pfam" id="PF01757"/>
    </source>
</evidence>